<keyword evidence="2" id="KW-1185">Reference proteome</keyword>
<reference evidence="1 2" key="1">
    <citation type="journal article" date="2013" name="Genome Biol.">
        <title>Genome of Acanthamoeba castellanii highlights extensive lateral gene transfer and early evolution of tyrosine kinase signaling.</title>
        <authorList>
            <person name="Clarke M."/>
            <person name="Lohan A.J."/>
            <person name="Liu B."/>
            <person name="Lagkouvardos I."/>
            <person name="Roy S."/>
            <person name="Zafar N."/>
            <person name="Bertelli C."/>
            <person name="Schilde C."/>
            <person name="Kianianmomeni A."/>
            <person name="Burglin T.R."/>
            <person name="Frech C."/>
            <person name="Turcotte B."/>
            <person name="Kopec K.O."/>
            <person name="Synnott J.M."/>
            <person name="Choo C."/>
            <person name="Paponov I."/>
            <person name="Finkler A."/>
            <person name="Soon Heng Tan C."/>
            <person name="Hutchins A.P."/>
            <person name="Weinmeier T."/>
            <person name="Rattei T."/>
            <person name="Chu J.S."/>
            <person name="Gimenez G."/>
            <person name="Irimia M."/>
            <person name="Rigden D.J."/>
            <person name="Fitzpatrick D.A."/>
            <person name="Lorenzo-Morales J."/>
            <person name="Bateman A."/>
            <person name="Chiu C.H."/>
            <person name="Tang P."/>
            <person name="Hegemann P."/>
            <person name="Fromm H."/>
            <person name="Raoult D."/>
            <person name="Greub G."/>
            <person name="Miranda-Saavedra D."/>
            <person name="Chen N."/>
            <person name="Nash P."/>
            <person name="Ginger M.L."/>
            <person name="Horn M."/>
            <person name="Schaap P."/>
            <person name="Caler L."/>
            <person name="Loftus B."/>
        </authorList>
    </citation>
    <scope>NUCLEOTIDE SEQUENCE [LARGE SCALE GENOMIC DNA]</scope>
    <source>
        <strain evidence="1 2">Neff</strain>
    </source>
</reference>
<proteinExistence type="predicted"/>
<dbReference type="AlphaFoldDB" id="L8H549"/>
<protein>
    <recommendedName>
        <fullName evidence="3">Class I SAM-dependent methyltransferase</fullName>
    </recommendedName>
</protein>
<dbReference type="OrthoDB" id="419048at2759"/>
<sequence length="174" mass="19413">MFTEQAHYYTAVGRLPFVRTVCEIGFNAGHSAAVWLTSQPDLRLQSFDIGMHGYVGTAANHIKAQFPGRFDIKLGDSVQAVPGFVQRHPGFVCDVLHVDGAHEGDIPRLDLANMRALARPHSILLMDDLQCPFPHCRAPRTAWDGLKAAGEIEEWDCQSYEDGKRGWCVGRYVF</sequence>
<organism evidence="1 2">
    <name type="scientific">Acanthamoeba castellanii (strain ATCC 30010 / Neff)</name>
    <dbReference type="NCBI Taxonomy" id="1257118"/>
    <lineage>
        <taxon>Eukaryota</taxon>
        <taxon>Amoebozoa</taxon>
        <taxon>Discosea</taxon>
        <taxon>Longamoebia</taxon>
        <taxon>Centramoebida</taxon>
        <taxon>Acanthamoebidae</taxon>
        <taxon>Acanthamoeba</taxon>
    </lineage>
</organism>
<dbReference type="Pfam" id="PF13578">
    <property type="entry name" value="Methyltransf_24"/>
    <property type="match status" value="1"/>
</dbReference>
<evidence type="ECO:0000313" key="2">
    <source>
        <dbReference type="Proteomes" id="UP000011083"/>
    </source>
</evidence>
<dbReference type="EMBL" id="KB007920">
    <property type="protein sequence ID" value="ELR20367.1"/>
    <property type="molecule type" value="Genomic_DNA"/>
</dbReference>
<evidence type="ECO:0008006" key="3">
    <source>
        <dbReference type="Google" id="ProtNLM"/>
    </source>
</evidence>
<dbReference type="SUPFAM" id="SSF53335">
    <property type="entry name" value="S-adenosyl-L-methionine-dependent methyltransferases"/>
    <property type="match status" value="1"/>
</dbReference>
<name>L8H549_ACACF</name>
<accession>L8H549</accession>
<gene>
    <name evidence="1" type="ORF">ACA1_186330</name>
</gene>
<dbReference type="KEGG" id="acan:ACA1_186330"/>
<dbReference type="VEuPathDB" id="AmoebaDB:ACA1_186330"/>
<dbReference type="Proteomes" id="UP000011083">
    <property type="component" value="Unassembled WGS sequence"/>
</dbReference>
<dbReference type="Gene3D" id="3.40.50.150">
    <property type="entry name" value="Vaccinia Virus protein VP39"/>
    <property type="match status" value="1"/>
</dbReference>
<dbReference type="GeneID" id="14921219"/>
<dbReference type="InterPro" id="IPR029063">
    <property type="entry name" value="SAM-dependent_MTases_sf"/>
</dbReference>
<dbReference type="RefSeq" id="XP_004342561.1">
    <property type="nucleotide sequence ID" value="XM_004342512.1"/>
</dbReference>
<evidence type="ECO:0000313" key="1">
    <source>
        <dbReference type="EMBL" id="ELR20367.1"/>
    </source>
</evidence>